<dbReference type="KEGG" id="cput:CONPUDRAFT_115643"/>
<dbReference type="Proteomes" id="UP000053558">
    <property type="component" value="Unassembled WGS sequence"/>
</dbReference>
<dbReference type="RefSeq" id="XP_007763533.1">
    <property type="nucleotide sequence ID" value="XM_007765343.1"/>
</dbReference>
<dbReference type="OrthoDB" id="2745718at2759"/>
<dbReference type="PROSITE" id="PS50181">
    <property type="entry name" value="FBOX"/>
    <property type="match status" value="1"/>
</dbReference>
<sequence>MQLDLLPPELILKIFIHLDYRSLVLAREVCTLFCSLVDDHATLQYKIELACANMQDGPPSNLTAADRLSLLKRHQSAWNTLQWTSSQEVSMNTGRVWELYGGVLAQSRDPSNLSFRTLPSQLRGVEEQTWNITFEHTIIRDFAMDPSQDLLVFLEPPERIFMNPDVGVEIRTRIRLRSLSTGGCHPAGPDTGLLIHSTCTPEITRMSFSIMIHADYVAIHYMSNVESNPELEVWNWKTGESVMCVHGDRIRTASFLGEHYMLVGGWAPGASQCSLYVLDLHKVSGTHLLEETSYTCEFLFPQFDHWTSQLAFSIRADPAPSWQPDQAKSVPFHIASQSRLYVIITLVRTPERIFSYDLFVLSDTFLRLIAQLGHDEERRQFSWEEWGPHGTRLVPSLPHSSVWVCFVYGTKFATIFQSDGLPEHPSVIEIWDFNSVGIRKGHLAGEHSLEDEDNKQDKTWNVQWHKGDTSIVSDGAFVGDVRTRLPYRIVRRTLPSSTLEDGDDPEDSYHDLMCSEDNLILVDATRRQFRILSF</sequence>
<dbReference type="Pfam" id="PF12937">
    <property type="entry name" value="F-box-like"/>
    <property type="match status" value="1"/>
</dbReference>
<gene>
    <name evidence="2" type="ORF">CONPUDRAFT_115643</name>
</gene>
<dbReference type="InterPro" id="IPR036047">
    <property type="entry name" value="F-box-like_dom_sf"/>
</dbReference>
<accession>A0A5M3N608</accession>
<comment type="caution">
    <text evidence="2">The sequence shown here is derived from an EMBL/GenBank/DDBJ whole genome shotgun (WGS) entry which is preliminary data.</text>
</comment>
<dbReference type="SUPFAM" id="SSF81383">
    <property type="entry name" value="F-box domain"/>
    <property type="match status" value="1"/>
</dbReference>
<dbReference type="GeneID" id="19199171"/>
<organism evidence="2 3">
    <name type="scientific">Coniophora puteana (strain RWD-64-598)</name>
    <name type="common">Brown rot fungus</name>
    <dbReference type="NCBI Taxonomy" id="741705"/>
    <lineage>
        <taxon>Eukaryota</taxon>
        <taxon>Fungi</taxon>
        <taxon>Dikarya</taxon>
        <taxon>Basidiomycota</taxon>
        <taxon>Agaricomycotina</taxon>
        <taxon>Agaricomycetes</taxon>
        <taxon>Agaricomycetidae</taxon>
        <taxon>Boletales</taxon>
        <taxon>Coniophorineae</taxon>
        <taxon>Coniophoraceae</taxon>
        <taxon>Coniophora</taxon>
    </lineage>
</organism>
<dbReference type="OMA" id="WVCYVFG"/>
<evidence type="ECO:0000313" key="3">
    <source>
        <dbReference type="Proteomes" id="UP000053558"/>
    </source>
</evidence>
<protein>
    <recommendedName>
        <fullName evidence="1">F-box domain-containing protein</fullName>
    </recommendedName>
</protein>
<dbReference type="InterPro" id="IPR001810">
    <property type="entry name" value="F-box_dom"/>
</dbReference>
<name>A0A5M3N608_CONPW</name>
<keyword evidence="3" id="KW-1185">Reference proteome</keyword>
<dbReference type="EMBL" id="JH711573">
    <property type="protein sequence ID" value="EIW86862.1"/>
    <property type="molecule type" value="Genomic_DNA"/>
</dbReference>
<reference evidence="3" key="1">
    <citation type="journal article" date="2012" name="Science">
        <title>The Paleozoic origin of enzymatic lignin decomposition reconstructed from 31 fungal genomes.</title>
        <authorList>
            <person name="Floudas D."/>
            <person name="Binder M."/>
            <person name="Riley R."/>
            <person name="Barry K."/>
            <person name="Blanchette R.A."/>
            <person name="Henrissat B."/>
            <person name="Martinez A.T."/>
            <person name="Otillar R."/>
            <person name="Spatafora J.W."/>
            <person name="Yadav J.S."/>
            <person name="Aerts A."/>
            <person name="Benoit I."/>
            <person name="Boyd A."/>
            <person name="Carlson A."/>
            <person name="Copeland A."/>
            <person name="Coutinho P.M."/>
            <person name="de Vries R.P."/>
            <person name="Ferreira P."/>
            <person name="Findley K."/>
            <person name="Foster B."/>
            <person name="Gaskell J."/>
            <person name="Glotzer D."/>
            <person name="Gorecki P."/>
            <person name="Heitman J."/>
            <person name="Hesse C."/>
            <person name="Hori C."/>
            <person name="Igarashi K."/>
            <person name="Jurgens J.A."/>
            <person name="Kallen N."/>
            <person name="Kersten P."/>
            <person name="Kohler A."/>
            <person name="Kuees U."/>
            <person name="Kumar T.K.A."/>
            <person name="Kuo A."/>
            <person name="LaButti K."/>
            <person name="Larrondo L.F."/>
            <person name="Lindquist E."/>
            <person name="Ling A."/>
            <person name="Lombard V."/>
            <person name="Lucas S."/>
            <person name="Lundell T."/>
            <person name="Martin R."/>
            <person name="McLaughlin D.J."/>
            <person name="Morgenstern I."/>
            <person name="Morin E."/>
            <person name="Murat C."/>
            <person name="Nagy L.G."/>
            <person name="Nolan M."/>
            <person name="Ohm R.A."/>
            <person name="Patyshakuliyeva A."/>
            <person name="Rokas A."/>
            <person name="Ruiz-Duenas F.J."/>
            <person name="Sabat G."/>
            <person name="Salamov A."/>
            <person name="Samejima M."/>
            <person name="Schmutz J."/>
            <person name="Slot J.C."/>
            <person name="St John F."/>
            <person name="Stenlid J."/>
            <person name="Sun H."/>
            <person name="Sun S."/>
            <person name="Syed K."/>
            <person name="Tsang A."/>
            <person name="Wiebenga A."/>
            <person name="Young D."/>
            <person name="Pisabarro A."/>
            <person name="Eastwood D.C."/>
            <person name="Martin F."/>
            <person name="Cullen D."/>
            <person name="Grigoriev I.V."/>
            <person name="Hibbett D.S."/>
        </authorList>
    </citation>
    <scope>NUCLEOTIDE SEQUENCE [LARGE SCALE GENOMIC DNA]</scope>
    <source>
        <strain evidence="3">RWD-64-598 SS2</strain>
    </source>
</reference>
<dbReference type="CDD" id="cd09917">
    <property type="entry name" value="F-box_SF"/>
    <property type="match status" value="1"/>
</dbReference>
<dbReference type="AlphaFoldDB" id="A0A5M3N608"/>
<evidence type="ECO:0000313" key="2">
    <source>
        <dbReference type="EMBL" id="EIW86862.1"/>
    </source>
</evidence>
<proteinExistence type="predicted"/>
<evidence type="ECO:0000259" key="1">
    <source>
        <dbReference type="PROSITE" id="PS50181"/>
    </source>
</evidence>
<feature type="domain" description="F-box" evidence="1">
    <location>
        <begin position="1"/>
        <end position="46"/>
    </location>
</feature>
<dbReference type="SMART" id="SM00256">
    <property type="entry name" value="FBOX"/>
    <property type="match status" value="1"/>
</dbReference>
<dbReference type="Gene3D" id="1.20.1280.50">
    <property type="match status" value="1"/>
</dbReference>